<reference evidence="1 2" key="1">
    <citation type="journal article" date="2021" name="Hortic Res">
        <title>High-quality reference genome and annotation aids understanding of berry development for evergreen blueberry (Vaccinium darrowii).</title>
        <authorList>
            <person name="Yu J."/>
            <person name="Hulse-Kemp A.M."/>
            <person name="Babiker E."/>
            <person name="Staton M."/>
        </authorList>
    </citation>
    <scope>NUCLEOTIDE SEQUENCE [LARGE SCALE GENOMIC DNA]</scope>
    <source>
        <strain evidence="2">cv. NJ 8807/NJ 8810</strain>
        <tissue evidence="1">Young leaf</tissue>
    </source>
</reference>
<accession>A0ACB7Y2H3</accession>
<comment type="caution">
    <text evidence="1">The sequence shown here is derived from an EMBL/GenBank/DDBJ whole genome shotgun (WGS) entry which is preliminary data.</text>
</comment>
<dbReference type="Proteomes" id="UP000828048">
    <property type="component" value="Chromosome 5"/>
</dbReference>
<sequence>MPEATTAESTTDATGKPSSSVVGFFYQQKITDFVFSPIPSNFPPGASTGRLLQTRLMRYSKIANGDTVGLINSSNGLILLYRTKPTPHYLVHNPITDDMFSVRIIYEMRPVSQRFMVFGFAYDPNRDKPYFAIVQVSDIDGPTIRVKAYTSSSSHLPRDVAWVTTHHDPPARVSDKFFSLSGPSVFHRGALHWLLEPSGVFAYDIRTKLVSFSLMDVPGDERYVDGDGVCGCVKKVKNAGLYSNGCCSCGYLGESGDKLVYVRVTNNSRLTMWTLVDYCDGVWLPTGDIVVDKLPRSLYFGRVLAVDRTEPRCLFLLVGKDIFSYSCISGELKKVCKMVKKYGGRKNCLGVIIPYELQSIVPSIPYVKHLHLAVSKKDRKVDAAYFKLLFRALIKVLPNAPALTAQPASKDRKLSERLMRRAEEFGQSWNNDNLFHLYEKFCILQVAGRYFPPPNDLDVTGPPIWSSYKLFAPFSISGIRDTIYRYNDIIRLEACLYGCTCERELNCLSPGSLKSLLEVPALQLYQPRDFSLLGFFHQRSHRSFVFTAIPSSLSPDISAGKVSQAGMQSHGTVDDTLVVLNSSNGLLLLYSSKPTPRYEVYNPTIGDRVYVGASYFLENVAERFMVFGFSFNPYCTNPYFTIVEVTDCAPGNRLRVNAYSSLSLSVWETTFHELPSNVKDDYVLLGQSTFYKGALHWLLEPSGIIAYDIRAKTISLSLMNMPVDESYLDENGLCSCIKKMRGSGMDSSGRCGCRYLGESGDQLVYARVTGDSELSLWILKDYDRGEWSSPWRIVVENLPTSLYFGCVLAFDRMDPGFLFIRVKKQIFSYSCENEELKLLLEISKDYGGEENCLGFVIPYELPRISPTIPNGTSSYDLYSRAMMPEYDRCLGYMVSSLKRIHEDSSDDMVADPRVNTFLAKVKAGGYCLSTDGLLHLYHLSGITQVAVNYFPHQKLPVEFDATGPPLWSSYNFHAPLELNDIRDAVVNYNDFIRLEASLYGCTAERKSLIQVDSGDVATRDGSRVLWAVAIPLRPPCSWRRYLVLMVFVCCGFGGRRDWLVCSSGTVSSISTASSGGIPGVWPLCGHRRCCVGLLVPTMRGGGVIRFFGCGLGL</sequence>
<name>A0ACB7Y2H3_9ERIC</name>
<organism evidence="1 2">
    <name type="scientific">Vaccinium darrowii</name>
    <dbReference type="NCBI Taxonomy" id="229202"/>
    <lineage>
        <taxon>Eukaryota</taxon>
        <taxon>Viridiplantae</taxon>
        <taxon>Streptophyta</taxon>
        <taxon>Embryophyta</taxon>
        <taxon>Tracheophyta</taxon>
        <taxon>Spermatophyta</taxon>
        <taxon>Magnoliopsida</taxon>
        <taxon>eudicotyledons</taxon>
        <taxon>Gunneridae</taxon>
        <taxon>Pentapetalae</taxon>
        <taxon>asterids</taxon>
        <taxon>Ericales</taxon>
        <taxon>Ericaceae</taxon>
        <taxon>Vaccinioideae</taxon>
        <taxon>Vaccinieae</taxon>
        <taxon>Vaccinium</taxon>
    </lineage>
</organism>
<evidence type="ECO:0000313" key="1">
    <source>
        <dbReference type="EMBL" id="KAH7847228.1"/>
    </source>
</evidence>
<gene>
    <name evidence="1" type="ORF">Vadar_023475</name>
</gene>
<keyword evidence="2" id="KW-1185">Reference proteome</keyword>
<evidence type="ECO:0000313" key="2">
    <source>
        <dbReference type="Proteomes" id="UP000828048"/>
    </source>
</evidence>
<proteinExistence type="predicted"/>
<protein>
    <submittedName>
        <fullName evidence="1">Uncharacterized protein</fullName>
    </submittedName>
</protein>
<dbReference type="EMBL" id="CM037155">
    <property type="protein sequence ID" value="KAH7847228.1"/>
    <property type="molecule type" value="Genomic_DNA"/>
</dbReference>